<protein>
    <submittedName>
        <fullName evidence="1">Phosphonate metabolism protein PhnG</fullName>
    </submittedName>
</protein>
<dbReference type="Pfam" id="PF06754">
    <property type="entry name" value="PhnG"/>
    <property type="match status" value="1"/>
</dbReference>
<gene>
    <name evidence="1" type="primary">phnG</name>
    <name evidence="1" type="ORF">Rmf_26720</name>
</gene>
<dbReference type="EMBL" id="AP025637">
    <property type="protein sequence ID" value="BDG72743.1"/>
    <property type="molecule type" value="Genomic_DNA"/>
</dbReference>
<proteinExistence type="predicted"/>
<keyword evidence="2" id="KW-1185">Reference proteome</keyword>
<accession>A0ABM7Y4G1</accession>
<dbReference type="NCBIfam" id="TIGR03293">
    <property type="entry name" value="PhnG_redo"/>
    <property type="match status" value="1"/>
</dbReference>
<name>A0ABM7Y4G1_9PROT</name>
<evidence type="ECO:0000313" key="2">
    <source>
        <dbReference type="Proteomes" id="UP000831327"/>
    </source>
</evidence>
<sequence length="133" mass="13994">MAVLARAPADEIAALLPALPAHDRLRAPETGLVMVRGRAGGDGTAFNLGEMTVTRCAVRLGDAVGHAYVAGRDKRQAELAAVVDAALQDPARHAALLRDVIAPLAARQQAARDAEARKAAATRVEFFTMATMR</sequence>
<dbReference type="InterPro" id="IPR009609">
    <property type="entry name" value="Phosphonate_metab_PhnG"/>
</dbReference>
<reference evidence="1 2" key="1">
    <citation type="journal article" date="2016" name="Microbes Environ.">
        <title>Phylogenetically diverse aerobic anoxygenic phototrophic bacteria isolated from epilithic biofilms in Tama river, Japan.</title>
        <authorList>
            <person name="Hirose S."/>
            <person name="Matsuura K."/>
            <person name="Haruta S."/>
        </authorList>
    </citation>
    <scope>NUCLEOTIDE SEQUENCE [LARGE SCALE GENOMIC DNA]</scope>
    <source>
        <strain evidence="1 2">S08</strain>
    </source>
</reference>
<organism evidence="1 2">
    <name type="scientific">Roseomonas fluvialis</name>
    <dbReference type="NCBI Taxonomy" id="1750527"/>
    <lineage>
        <taxon>Bacteria</taxon>
        <taxon>Pseudomonadati</taxon>
        <taxon>Pseudomonadota</taxon>
        <taxon>Alphaproteobacteria</taxon>
        <taxon>Acetobacterales</taxon>
        <taxon>Roseomonadaceae</taxon>
        <taxon>Roseomonas</taxon>
    </lineage>
</organism>
<evidence type="ECO:0000313" key="1">
    <source>
        <dbReference type="EMBL" id="BDG72743.1"/>
    </source>
</evidence>
<dbReference type="Proteomes" id="UP000831327">
    <property type="component" value="Chromosome"/>
</dbReference>